<dbReference type="Proteomes" id="UP000289996">
    <property type="component" value="Unassembled WGS sequence"/>
</dbReference>
<keyword evidence="2" id="KW-1185">Reference proteome</keyword>
<dbReference type="EMBL" id="UYIG01000144">
    <property type="protein sequence ID" value="VDG29625.1"/>
    <property type="molecule type" value="Genomic_DNA"/>
</dbReference>
<dbReference type="AlphaFoldDB" id="A0A660EAT6"/>
<sequence length="55" mass="6727">MAAMLMEQMKLTIIIRFLKERLQLIILMKTDMRLKKTQIQRVMWEIIIPQLLNQQ</sequence>
<proteinExistence type="predicted"/>
<organism evidence="1 2">
    <name type="scientific">Lactiplantibacillus mudanjiangensis</name>
    <dbReference type="NCBI Taxonomy" id="1296538"/>
    <lineage>
        <taxon>Bacteria</taxon>
        <taxon>Bacillati</taxon>
        <taxon>Bacillota</taxon>
        <taxon>Bacilli</taxon>
        <taxon>Lactobacillales</taxon>
        <taxon>Lactobacillaceae</taxon>
        <taxon>Lactiplantibacillus</taxon>
    </lineage>
</organism>
<accession>A0A660EAT6</accession>
<evidence type="ECO:0000313" key="2">
    <source>
        <dbReference type="Proteomes" id="UP000289996"/>
    </source>
</evidence>
<evidence type="ECO:0000313" key="1">
    <source>
        <dbReference type="EMBL" id="VDG29625.1"/>
    </source>
</evidence>
<name>A0A660EAT6_9LACO</name>
<protein>
    <submittedName>
        <fullName evidence="1">Uncharacterized protein</fullName>
    </submittedName>
</protein>
<gene>
    <name evidence="1" type="ORF">MUDAN_MDHGFNIF_03539</name>
</gene>
<reference evidence="1 2" key="1">
    <citation type="submission" date="2018-11" db="EMBL/GenBank/DDBJ databases">
        <authorList>
            <person name="Wuyts S."/>
        </authorList>
    </citation>
    <scope>NUCLEOTIDE SEQUENCE [LARGE SCALE GENOMIC DNA]</scope>
    <source>
        <strain evidence="1">Lactobacillus mudanjiangensis AMBF249</strain>
    </source>
</reference>